<dbReference type="InterPro" id="IPR014001">
    <property type="entry name" value="Helicase_ATP-bd"/>
</dbReference>
<accession>A0A9D5A269</accession>
<dbReference type="InterPro" id="IPR027417">
    <property type="entry name" value="P-loop_NTPase"/>
</dbReference>
<dbReference type="GO" id="GO:0003682">
    <property type="term" value="F:chromatin binding"/>
    <property type="evidence" value="ECO:0007669"/>
    <property type="project" value="TreeGrafter"/>
</dbReference>
<sequence length="777" mass="88984">MFPSSHSYDVSHVIRTSYQLIDTSEVDFEDKIQISAVKKRPQSSGGSLFPHQLEALNWLRKCWYKSKNVILADEMGLGKTISACAFISSLYFEFKVSRPCLVLVPLVTMGNWLTEFALWAPDVNVVQYHGCAKARAIIRQYEWPASDPSGLNKKTEAYKFNVLLTSYEMVLADYPHFRGVPWEVLVVDEGHRLKNSQKVEHHHRYQRSSLRWPADLCNRSTSSRLPSLMVYRLEVLLNLKEERKGKAQELEDSNKRARLLEDQKDDLDHILLGSTSVIRTRKEELKKAEYRICELGRLLDKSLMDKKEIKSDFEAQIRDLREALKKCEEKSSREILQKEEAERNCHHLRYQLEEATRRFAVLESQEAITQLQALIRGHLVRRQAVSALYCVKKIVKVQALARGYNVRRADIGLEVLEIRKDTQCSKSVGSVTSTEAEKLPDNVFVHKLLAASSHAFPLSIRSDFGEPHLAENWLDRWTSSQTVEKGQVKRNTRKSPTVKANDGSTSDLEFAIGTVYCLQHMHQLNPPLAHSSLNTSSVQLTDDYAAKISDLSFLKEIASLLLLDFKSIKPIGITQITLIDTSEVDFEDKIQISAVKKRPQSSGGSLFPHQLEALNWLLSRPCLVLVPLVTMGNWLTEFALWAPDVNVIQYHGCAKARAIIRQYEWPASDPSGLNKKTEAYKFNVLLTSYEMVLADYPHFRGVPWEVLVVDEGHRLKNSQKVEHHHRYQRSSLRWPADLCNRSTSSRLPSLMVYRLEVLLVLFHLDESHKFLHMVKGS</sequence>
<dbReference type="PROSITE" id="PS50096">
    <property type="entry name" value="IQ"/>
    <property type="match status" value="1"/>
</dbReference>
<dbReference type="GO" id="GO:0003677">
    <property type="term" value="F:DNA binding"/>
    <property type="evidence" value="ECO:0007669"/>
    <property type="project" value="TreeGrafter"/>
</dbReference>
<dbReference type="GO" id="GO:0042393">
    <property type="term" value="F:histone binding"/>
    <property type="evidence" value="ECO:0007669"/>
    <property type="project" value="TreeGrafter"/>
</dbReference>
<evidence type="ECO:0000256" key="4">
    <source>
        <dbReference type="SAM" id="Coils"/>
    </source>
</evidence>
<keyword evidence="2" id="KW-0112">Calmodulin-binding</keyword>
<name>A0A9D5A269_PEA</name>
<evidence type="ECO:0000256" key="2">
    <source>
        <dbReference type="ARBA" id="ARBA00022860"/>
    </source>
</evidence>
<dbReference type="SUPFAM" id="SSF52540">
    <property type="entry name" value="P-loop containing nucleoside triphosphate hydrolases"/>
    <property type="match status" value="2"/>
</dbReference>
<dbReference type="PANTHER" id="PTHR45623">
    <property type="entry name" value="CHROMODOMAIN-HELICASE-DNA-BINDING PROTEIN 3-RELATED-RELATED"/>
    <property type="match status" value="1"/>
</dbReference>
<evidence type="ECO:0000313" key="7">
    <source>
        <dbReference type="Proteomes" id="UP001058974"/>
    </source>
</evidence>
<dbReference type="InterPro" id="IPR038718">
    <property type="entry name" value="SNF2-like_sf"/>
</dbReference>
<feature type="domain" description="Helicase ATP-binding" evidence="5">
    <location>
        <begin position="60"/>
        <end position="295"/>
    </location>
</feature>
<dbReference type="GO" id="GO:0005634">
    <property type="term" value="C:nucleus"/>
    <property type="evidence" value="ECO:0007669"/>
    <property type="project" value="UniProtKB-SubCell"/>
</dbReference>
<dbReference type="AlphaFoldDB" id="A0A9D5A269"/>
<dbReference type="InterPro" id="IPR000048">
    <property type="entry name" value="IQ_motif_EF-hand-BS"/>
</dbReference>
<dbReference type="PROSITE" id="PS51192">
    <property type="entry name" value="HELICASE_ATP_BIND_1"/>
    <property type="match status" value="2"/>
</dbReference>
<dbReference type="Proteomes" id="UP001058974">
    <property type="component" value="Chromosome 7"/>
</dbReference>
<evidence type="ECO:0000256" key="1">
    <source>
        <dbReference type="ARBA" id="ARBA00004123"/>
    </source>
</evidence>
<dbReference type="GO" id="GO:0005524">
    <property type="term" value="F:ATP binding"/>
    <property type="evidence" value="ECO:0007669"/>
    <property type="project" value="InterPro"/>
</dbReference>
<dbReference type="GO" id="GO:0000785">
    <property type="term" value="C:chromatin"/>
    <property type="evidence" value="ECO:0007669"/>
    <property type="project" value="TreeGrafter"/>
</dbReference>
<dbReference type="GO" id="GO:0140658">
    <property type="term" value="F:ATP-dependent chromatin remodeler activity"/>
    <property type="evidence" value="ECO:0007669"/>
    <property type="project" value="TreeGrafter"/>
</dbReference>
<dbReference type="Pfam" id="PF00612">
    <property type="entry name" value="IQ"/>
    <property type="match status" value="2"/>
</dbReference>
<dbReference type="GO" id="GO:0016887">
    <property type="term" value="F:ATP hydrolysis activity"/>
    <property type="evidence" value="ECO:0007669"/>
    <property type="project" value="TreeGrafter"/>
</dbReference>
<keyword evidence="3" id="KW-0539">Nucleus</keyword>
<keyword evidence="7" id="KW-1185">Reference proteome</keyword>
<comment type="caution">
    <text evidence="6">The sequence shown here is derived from an EMBL/GenBank/DDBJ whole genome shotgun (WGS) entry which is preliminary data.</text>
</comment>
<feature type="coiled-coil region" evidence="4">
    <location>
        <begin position="233"/>
        <end position="270"/>
    </location>
</feature>
<dbReference type="PANTHER" id="PTHR45623:SF28">
    <property type="entry name" value="PROTEIN CHROMATIN REMODELING 4"/>
    <property type="match status" value="1"/>
</dbReference>
<evidence type="ECO:0000313" key="6">
    <source>
        <dbReference type="EMBL" id="KAI5390395.1"/>
    </source>
</evidence>
<dbReference type="Pfam" id="PF00176">
    <property type="entry name" value="SNF2-rel_dom"/>
    <property type="match status" value="2"/>
</dbReference>
<dbReference type="SMART" id="SM00487">
    <property type="entry name" value="DEXDc"/>
    <property type="match status" value="2"/>
</dbReference>
<feature type="coiled-coil region" evidence="4">
    <location>
        <begin position="303"/>
        <end position="358"/>
    </location>
</feature>
<comment type="subcellular location">
    <subcellularLocation>
        <location evidence="1">Nucleus</location>
    </subcellularLocation>
</comment>
<reference evidence="6 7" key="1">
    <citation type="journal article" date="2022" name="Nat. Genet.">
        <title>Improved pea reference genome and pan-genome highlight genomic features and evolutionary characteristics.</title>
        <authorList>
            <person name="Yang T."/>
            <person name="Liu R."/>
            <person name="Luo Y."/>
            <person name="Hu S."/>
            <person name="Wang D."/>
            <person name="Wang C."/>
            <person name="Pandey M.K."/>
            <person name="Ge S."/>
            <person name="Xu Q."/>
            <person name="Li N."/>
            <person name="Li G."/>
            <person name="Huang Y."/>
            <person name="Saxena R.K."/>
            <person name="Ji Y."/>
            <person name="Li M."/>
            <person name="Yan X."/>
            <person name="He Y."/>
            <person name="Liu Y."/>
            <person name="Wang X."/>
            <person name="Xiang C."/>
            <person name="Varshney R.K."/>
            <person name="Ding H."/>
            <person name="Gao S."/>
            <person name="Zong X."/>
        </authorList>
    </citation>
    <scope>NUCLEOTIDE SEQUENCE [LARGE SCALE GENOMIC DNA]</scope>
    <source>
        <strain evidence="6 7">cv. Zhongwan 6</strain>
    </source>
</reference>
<proteinExistence type="predicted"/>
<organism evidence="6 7">
    <name type="scientific">Pisum sativum</name>
    <name type="common">Garden pea</name>
    <name type="synonym">Lathyrus oleraceus</name>
    <dbReference type="NCBI Taxonomy" id="3888"/>
    <lineage>
        <taxon>Eukaryota</taxon>
        <taxon>Viridiplantae</taxon>
        <taxon>Streptophyta</taxon>
        <taxon>Embryophyta</taxon>
        <taxon>Tracheophyta</taxon>
        <taxon>Spermatophyta</taxon>
        <taxon>Magnoliopsida</taxon>
        <taxon>eudicotyledons</taxon>
        <taxon>Gunneridae</taxon>
        <taxon>Pentapetalae</taxon>
        <taxon>rosids</taxon>
        <taxon>fabids</taxon>
        <taxon>Fabales</taxon>
        <taxon>Fabaceae</taxon>
        <taxon>Papilionoideae</taxon>
        <taxon>50 kb inversion clade</taxon>
        <taxon>NPAAA clade</taxon>
        <taxon>Hologalegina</taxon>
        <taxon>IRL clade</taxon>
        <taxon>Fabeae</taxon>
        <taxon>Lathyrus</taxon>
    </lineage>
</organism>
<protein>
    <recommendedName>
        <fullName evidence="5">Helicase ATP-binding domain-containing protein</fullName>
    </recommendedName>
</protein>
<dbReference type="GO" id="GO:0005516">
    <property type="term" value="F:calmodulin binding"/>
    <property type="evidence" value="ECO:0007669"/>
    <property type="project" value="UniProtKB-KW"/>
</dbReference>
<dbReference type="Gramene" id="Psat07G0563800-T1">
    <property type="protein sequence ID" value="KAI5390395.1"/>
    <property type="gene ID" value="KIW84_075638"/>
</dbReference>
<gene>
    <name evidence="6" type="ORF">KIW84_075638</name>
</gene>
<evidence type="ECO:0000259" key="5">
    <source>
        <dbReference type="PROSITE" id="PS51192"/>
    </source>
</evidence>
<dbReference type="InterPro" id="IPR000330">
    <property type="entry name" value="SNF2_N"/>
</dbReference>
<dbReference type="Gene3D" id="3.40.50.10810">
    <property type="entry name" value="Tandem AAA-ATPase domain"/>
    <property type="match status" value="2"/>
</dbReference>
<dbReference type="EMBL" id="JAMSHJ010000007">
    <property type="protein sequence ID" value="KAI5390395.1"/>
    <property type="molecule type" value="Genomic_DNA"/>
</dbReference>
<keyword evidence="4" id="KW-0175">Coiled coil</keyword>
<evidence type="ECO:0000256" key="3">
    <source>
        <dbReference type="ARBA" id="ARBA00023242"/>
    </source>
</evidence>
<feature type="domain" description="Helicase ATP-binding" evidence="5">
    <location>
        <begin position="611"/>
        <end position="719"/>
    </location>
</feature>